<evidence type="ECO:0000313" key="3">
    <source>
        <dbReference type="EnsemblProtists" id="EKX48935"/>
    </source>
</evidence>
<dbReference type="EMBL" id="JH992984">
    <property type="protein sequence ID" value="EKX48935.1"/>
    <property type="molecule type" value="Genomic_DNA"/>
</dbReference>
<evidence type="ECO:0000313" key="2">
    <source>
        <dbReference type="EMBL" id="EKX48935.1"/>
    </source>
</evidence>
<dbReference type="Proteomes" id="UP000011087">
    <property type="component" value="Unassembled WGS sequence"/>
</dbReference>
<reference evidence="2 4" key="1">
    <citation type="journal article" date="2012" name="Nature">
        <title>Algal genomes reveal evolutionary mosaicism and the fate of nucleomorphs.</title>
        <authorList>
            <consortium name="DOE Joint Genome Institute"/>
            <person name="Curtis B.A."/>
            <person name="Tanifuji G."/>
            <person name="Burki F."/>
            <person name="Gruber A."/>
            <person name="Irimia M."/>
            <person name="Maruyama S."/>
            <person name="Arias M.C."/>
            <person name="Ball S.G."/>
            <person name="Gile G.H."/>
            <person name="Hirakawa Y."/>
            <person name="Hopkins J.F."/>
            <person name="Kuo A."/>
            <person name="Rensing S.A."/>
            <person name="Schmutz J."/>
            <person name="Symeonidi A."/>
            <person name="Elias M."/>
            <person name="Eveleigh R.J."/>
            <person name="Herman E.K."/>
            <person name="Klute M.J."/>
            <person name="Nakayama T."/>
            <person name="Obornik M."/>
            <person name="Reyes-Prieto A."/>
            <person name="Armbrust E.V."/>
            <person name="Aves S.J."/>
            <person name="Beiko R.G."/>
            <person name="Coutinho P."/>
            <person name="Dacks J.B."/>
            <person name="Durnford D.G."/>
            <person name="Fast N.M."/>
            <person name="Green B.R."/>
            <person name="Grisdale C.J."/>
            <person name="Hempel F."/>
            <person name="Henrissat B."/>
            <person name="Hoppner M.P."/>
            <person name="Ishida K."/>
            <person name="Kim E."/>
            <person name="Koreny L."/>
            <person name="Kroth P.G."/>
            <person name="Liu Y."/>
            <person name="Malik S.B."/>
            <person name="Maier U.G."/>
            <person name="McRose D."/>
            <person name="Mock T."/>
            <person name="Neilson J.A."/>
            <person name="Onodera N.T."/>
            <person name="Poole A.M."/>
            <person name="Pritham E.J."/>
            <person name="Richards T.A."/>
            <person name="Rocap G."/>
            <person name="Roy S.W."/>
            <person name="Sarai C."/>
            <person name="Schaack S."/>
            <person name="Shirato S."/>
            <person name="Slamovits C.H."/>
            <person name="Spencer D.F."/>
            <person name="Suzuki S."/>
            <person name="Worden A.Z."/>
            <person name="Zauner S."/>
            <person name="Barry K."/>
            <person name="Bell C."/>
            <person name="Bharti A.K."/>
            <person name="Crow J.A."/>
            <person name="Grimwood J."/>
            <person name="Kramer R."/>
            <person name="Lindquist E."/>
            <person name="Lucas S."/>
            <person name="Salamov A."/>
            <person name="McFadden G.I."/>
            <person name="Lane C.E."/>
            <person name="Keeling P.J."/>
            <person name="Gray M.W."/>
            <person name="Grigoriev I.V."/>
            <person name="Archibald J.M."/>
        </authorList>
    </citation>
    <scope>NUCLEOTIDE SEQUENCE</scope>
    <source>
        <strain evidence="2 4">CCMP2712</strain>
    </source>
</reference>
<sequence>MAEVAQALAHVPLYTKKLEDMRKDMDSITNRVKGMRKRAAKLYTKKQQEDNSAAQRRQAELLQEKKSNAAASEGL</sequence>
<gene>
    <name evidence="2" type="ORF">GUITHDRAFT_151732</name>
</gene>
<protein>
    <recommendedName>
        <fullName evidence="5">Biogenesis of lysosome-related organelles complex 1 subunit 6</fullName>
    </recommendedName>
</protein>
<dbReference type="HOGENOM" id="CLU_2676303_0_0_1"/>
<reference evidence="4" key="2">
    <citation type="submission" date="2012-11" db="EMBL/GenBank/DDBJ databases">
        <authorList>
            <person name="Kuo A."/>
            <person name="Curtis B.A."/>
            <person name="Tanifuji G."/>
            <person name="Burki F."/>
            <person name="Gruber A."/>
            <person name="Irimia M."/>
            <person name="Maruyama S."/>
            <person name="Arias M.C."/>
            <person name="Ball S.G."/>
            <person name="Gile G.H."/>
            <person name="Hirakawa Y."/>
            <person name="Hopkins J.F."/>
            <person name="Rensing S.A."/>
            <person name="Schmutz J."/>
            <person name="Symeonidi A."/>
            <person name="Elias M."/>
            <person name="Eveleigh R.J."/>
            <person name="Herman E.K."/>
            <person name="Klute M.J."/>
            <person name="Nakayama T."/>
            <person name="Obornik M."/>
            <person name="Reyes-Prieto A."/>
            <person name="Armbrust E.V."/>
            <person name="Aves S.J."/>
            <person name="Beiko R.G."/>
            <person name="Coutinho P."/>
            <person name="Dacks J.B."/>
            <person name="Durnford D.G."/>
            <person name="Fast N.M."/>
            <person name="Green B.R."/>
            <person name="Grisdale C."/>
            <person name="Hempe F."/>
            <person name="Henrissat B."/>
            <person name="Hoppner M.P."/>
            <person name="Ishida K.-I."/>
            <person name="Kim E."/>
            <person name="Koreny L."/>
            <person name="Kroth P.G."/>
            <person name="Liu Y."/>
            <person name="Malik S.-B."/>
            <person name="Maier U.G."/>
            <person name="McRose D."/>
            <person name="Mock T."/>
            <person name="Neilson J.A."/>
            <person name="Onodera N.T."/>
            <person name="Poole A.M."/>
            <person name="Pritham E.J."/>
            <person name="Richards T.A."/>
            <person name="Rocap G."/>
            <person name="Roy S.W."/>
            <person name="Sarai C."/>
            <person name="Schaack S."/>
            <person name="Shirato S."/>
            <person name="Slamovits C.H."/>
            <person name="Spencer D.F."/>
            <person name="Suzuki S."/>
            <person name="Worden A.Z."/>
            <person name="Zauner S."/>
            <person name="Barry K."/>
            <person name="Bell C."/>
            <person name="Bharti A.K."/>
            <person name="Crow J.A."/>
            <person name="Grimwood J."/>
            <person name="Kramer R."/>
            <person name="Lindquist E."/>
            <person name="Lucas S."/>
            <person name="Salamov A."/>
            <person name="McFadden G.I."/>
            <person name="Lane C.E."/>
            <person name="Keeling P.J."/>
            <person name="Gray M.W."/>
            <person name="Grigoriev I.V."/>
            <person name="Archibald J.M."/>
        </authorList>
    </citation>
    <scope>NUCLEOTIDE SEQUENCE</scope>
    <source>
        <strain evidence="4">CCMP2712</strain>
    </source>
</reference>
<dbReference type="RefSeq" id="XP_005835915.1">
    <property type="nucleotide sequence ID" value="XM_005835858.1"/>
</dbReference>
<accession>L1JLF5</accession>
<dbReference type="KEGG" id="gtt:GUITHDRAFT_151732"/>
<evidence type="ECO:0000313" key="4">
    <source>
        <dbReference type="Proteomes" id="UP000011087"/>
    </source>
</evidence>
<dbReference type="GeneID" id="17305528"/>
<name>L1JLF5_GUITC</name>
<organism evidence="2">
    <name type="scientific">Guillardia theta (strain CCMP2712)</name>
    <name type="common">Cryptophyte</name>
    <dbReference type="NCBI Taxonomy" id="905079"/>
    <lineage>
        <taxon>Eukaryota</taxon>
        <taxon>Cryptophyceae</taxon>
        <taxon>Pyrenomonadales</taxon>
        <taxon>Geminigeraceae</taxon>
        <taxon>Guillardia</taxon>
    </lineage>
</organism>
<evidence type="ECO:0000256" key="1">
    <source>
        <dbReference type="SAM" id="MobiDB-lite"/>
    </source>
</evidence>
<evidence type="ECO:0008006" key="5">
    <source>
        <dbReference type="Google" id="ProtNLM"/>
    </source>
</evidence>
<dbReference type="AlphaFoldDB" id="L1JLF5"/>
<keyword evidence="4" id="KW-1185">Reference proteome</keyword>
<reference evidence="3" key="3">
    <citation type="submission" date="2015-06" db="UniProtKB">
        <authorList>
            <consortium name="EnsemblProtists"/>
        </authorList>
    </citation>
    <scope>IDENTIFICATION</scope>
</reference>
<dbReference type="SUPFAM" id="SSF46966">
    <property type="entry name" value="Spectrin repeat"/>
    <property type="match status" value="1"/>
</dbReference>
<dbReference type="PaxDb" id="55529-EKX48935"/>
<feature type="compositionally biased region" description="Basic and acidic residues" evidence="1">
    <location>
        <begin position="57"/>
        <end position="67"/>
    </location>
</feature>
<dbReference type="EnsemblProtists" id="EKX48935">
    <property type="protein sequence ID" value="EKX48935"/>
    <property type="gene ID" value="GUITHDRAFT_151732"/>
</dbReference>
<proteinExistence type="predicted"/>
<feature type="region of interest" description="Disordered" evidence="1">
    <location>
        <begin position="41"/>
        <end position="75"/>
    </location>
</feature>